<organism evidence="2 3">
    <name type="scientific">Panicum miliaceum</name>
    <name type="common">Proso millet</name>
    <name type="synonym">Broomcorn millet</name>
    <dbReference type="NCBI Taxonomy" id="4540"/>
    <lineage>
        <taxon>Eukaryota</taxon>
        <taxon>Viridiplantae</taxon>
        <taxon>Streptophyta</taxon>
        <taxon>Embryophyta</taxon>
        <taxon>Tracheophyta</taxon>
        <taxon>Spermatophyta</taxon>
        <taxon>Magnoliopsida</taxon>
        <taxon>Liliopsida</taxon>
        <taxon>Poales</taxon>
        <taxon>Poaceae</taxon>
        <taxon>PACMAD clade</taxon>
        <taxon>Panicoideae</taxon>
        <taxon>Panicodae</taxon>
        <taxon>Paniceae</taxon>
        <taxon>Panicinae</taxon>
        <taxon>Panicum</taxon>
        <taxon>Panicum sect. Panicum</taxon>
    </lineage>
</organism>
<comment type="caution">
    <text evidence="2">The sequence shown here is derived from an EMBL/GenBank/DDBJ whole genome shotgun (WGS) entry which is preliminary data.</text>
</comment>
<feature type="region of interest" description="Disordered" evidence="1">
    <location>
        <begin position="216"/>
        <end position="240"/>
    </location>
</feature>
<feature type="compositionally biased region" description="Polar residues" evidence="1">
    <location>
        <begin position="1"/>
        <end position="19"/>
    </location>
</feature>
<accession>A0A3L6T9T4</accession>
<sequence>MTNNTIPHDHQPQLQQEQSPVVVMKPQVKKQARRRTHASRPYQERLLNMAEARREIVTALKIHRATMRQQPCTYQHQEPPPLLRQPPLEMRQQEHQQQQQGRVVFQDRSQAVEEEAPLHLAPMSYAASFADHQLRNPLGKWVAAAAPAGSYYYPSPVRPYDLTPLEAPTAMGGLDQLARSLPAQPLGLNLSFQGFGGSVDGAKDCEDLFGVPSIRSSPPVASSYSPPATETASGTYGSPALSTAEKYPPSAVAPAALIAPVLDDMETQPAGEMQQGVEWWGEATDADVAAASAWWSKILLESMEGGGGEVAEGGAPGCAADNVATAAAAAGLPAEWRWLCEAGVGEQGVVTGADDKPPDVLETMHADGDYSTCCYKEGRRSDDGGDGIALPCMDDIEGWDGEWFSCSS</sequence>
<feature type="compositionally biased region" description="Low complexity" evidence="1">
    <location>
        <begin position="216"/>
        <end position="227"/>
    </location>
</feature>
<evidence type="ECO:0000256" key="1">
    <source>
        <dbReference type="SAM" id="MobiDB-lite"/>
    </source>
</evidence>
<keyword evidence="3" id="KW-1185">Reference proteome</keyword>
<dbReference type="OrthoDB" id="692030at2759"/>
<dbReference type="EMBL" id="PQIB02000002">
    <property type="protein sequence ID" value="RLN35014.1"/>
    <property type="molecule type" value="Genomic_DNA"/>
</dbReference>
<name>A0A3L6T9T4_PANMI</name>
<dbReference type="STRING" id="4540.A0A3L6T9T4"/>
<gene>
    <name evidence="2" type="ORF">C2845_PM03G12810</name>
</gene>
<dbReference type="AlphaFoldDB" id="A0A3L6T9T4"/>
<protein>
    <submittedName>
        <fullName evidence="2">Uncharacterized protein</fullName>
    </submittedName>
</protein>
<evidence type="ECO:0000313" key="3">
    <source>
        <dbReference type="Proteomes" id="UP000275267"/>
    </source>
</evidence>
<evidence type="ECO:0000313" key="2">
    <source>
        <dbReference type="EMBL" id="RLN35014.1"/>
    </source>
</evidence>
<dbReference type="Proteomes" id="UP000275267">
    <property type="component" value="Unassembled WGS sequence"/>
</dbReference>
<feature type="region of interest" description="Disordered" evidence="1">
    <location>
        <begin position="1"/>
        <end position="40"/>
    </location>
</feature>
<proteinExistence type="predicted"/>
<dbReference type="PANTHER" id="PTHR37256">
    <property type="entry name" value="E1A-BINDING PROTEIN P400-LIKE"/>
    <property type="match status" value="1"/>
</dbReference>
<feature type="compositionally biased region" description="Basic residues" evidence="1">
    <location>
        <begin position="27"/>
        <end position="38"/>
    </location>
</feature>
<dbReference type="PANTHER" id="PTHR37256:SF4">
    <property type="entry name" value="HYDROXYPROLINE-RICH GLYCOPROTEIN FAMILY PROTEIN"/>
    <property type="match status" value="1"/>
</dbReference>
<reference evidence="3" key="1">
    <citation type="journal article" date="2019" name="Nat. Commun.">
        <title>The genome of broomcorn millet.</title>
        <authorList>
            <person name="Zou C."/>
            <person name="Miki D."/>
            <person name="Li D."/>
            <person name="Tang Q."/>
            <person name="Xiao L."/>
            <person name="Rajput S."/>
            <person name="Deng P."/>
            <person name="Jia W."/>
            <person name="Huang R."/>
            <person name="Zhang M."/>
            <person name="Sun Y."/>
            <person name="Hu J."/>
            <person name="Fu X."/>
            <person name="Schnable P.S."/>
            <person name="Li F."/>
            <person name="Zhang H."/>
            <person name="Feng B."/>
            <person name="Zhu X."/>
            <person name="Liu R."/>
            <person name="Schnable J.C."/>
            <person name="Zhu J.-K."/>
            <person name="Zhang H."/>
        </authorList>
    </citation>
    <scope>NUCLEOTIDE SEQUENCE [LARGE SCALE GENOMIC DNA]</scope>
</reference>